<dbReference type="Proteomes" id="UP000549616">
    <property type="component" value="Unassembled WGS sequence"/>
</dbReference>
<evidence type="ECO:0000313" key="2">
    <source>
        <dbReference type="Proteomes" id="UP000549616"/>
    </source>
</evidence>
<accession>A0A853B3E1</accession>
<dbReference type="EMBL" id="JACCFK010000001">
    <property type="protein sequence ID" value="NYI89345.1"/>
    <property type="molecule type" value="Genomic_DNA"/>
</dbReference>
<dbReference type="AlphaFoldDB" id="A0A853B3E1"/>
<dbReference type="RefSeq" id="WP_179773516.1">
    <property type="nucleotide sequence ID" value="NZ_JACCFK010000001.1"/>
</dbReference>
<organism evidence="1 2">
    <name type="scientific">Amycolatopsis endophytica</name>
    <dbReference type="NCBI Taxonomy" id="860233"/>
    <lineage>
        <taxon>Bacteria</taxon>
        <taxon>Bacillati</taxon>
        <taxon>Actinomycetota</taxon>
        <taxon>Actinomycetes</taxon>
        <taxon>Pseudonocardiales</taxon>
        <taxon>Pseudonocardiaceae</taxon>
        <taxon>Amycolatopsis</taxon>
    </lineage>
</organism>
<protein>
    <submittedName>
        <fullName evidence="1">Uncharacterized protein</fullName>
    </submittedName>
</protein>
<sequence length="127" mass="13826">MQDISINLGNYRLMVTEAPTMKMRENAQTGELETVTNRKGEVQFVVVLFAKPIAQPGKRPGKGEEIRVNLAADPGDGFEEGGYVELINPVLNTYEMRDDNGRITASGLWFKADGLKPAGQRGLSSAA</sequence>
<comment type="caution">
    <text evidence="1">The sequence shown here is derived from an EMBL/GenBank/DDBJ whole genome shotgun (WGS) entry which is preliminary data.</text>
</comment>
<keyword evidence="2" id="KW-1185">Reference proteome</keyword>
<gene>
    <name evidence="1" type="ORF">HNR02_002668</name>
</gene>
<name>A0A853B3E1_9PSEU</name>
<reference evidence="1 2" key="1">
    <citation type="submission" date="2020-07" db="EMBL/GenBank/DDBJ databases">
        <title>Sequencing the genomes of 1000 actinobacteria strains.</title>
        <authorList>
            <person name="Klenk H.-P."/>
        </authorList>
    </citation>
    <scope>NUCLEOTIDE SEQUENCE [LARGE SCALE GENOMIC DNA]</scope>
    <source>
        <strain evidence="1 2">DSM 104006</strain>
    </source>
</reference>
<proteinExistence type="predicted"/>
<evidence type="ECO:0000313" key="1">
    <source>
        <dbReference type="EMBL" id="NYI89345.1"/>
    </source>
</evidence>